<evidence type="ECO:0000313" key="4">
    <source>
        <dbReference type="Proteomes" id="UP000315395"/>
    </source>
</evidence>
<accession>A0A516GBQ1</accession>
<gene>
    <name evidence="3" type="ORF">FNH13_11995</name>
</gene>
<name>A0A516GBQ1_9MICO</name>
<dbReference type="OrthoDB" id="5188303at2"/>
<dbReference type="KEGG" id="orz:FNH13_11995"/>
<evidence type="ECO:0000259" key="2">
    <source>
        <dbReference type="Pfam" id="PF07179"/>
    </source>
</evidence>
<organism evidence="3 4">
    <name type="scientific">Ornithinimicrobium ciconiae</name>
    <dbReference type="NCBI Taxonomy" id="2594265"/>
    <lineage>
        <taxon>Bacteria</taxon>
        <taxon>Bacillati</taxon>
        <taxon>Actinomycetota</taxon>
        <taxon>Actinomycetes</taxon>
        <taxon>Micrococcales</taxon>
        <taxon>Ornithinimicrobiaceae</taxon>
        <taxon>Ornithinimicrobium</taxon>
    </lineage>
</organism>
<dbReference type="RefSeq" id="WP_143783630.1">
    <property type="nucleotide sequence ID" value="NZ_CP041616.1"/>
</dbReference>
<reference evidence="3 4" key="1">
    <citation type="submission" date="2019-07" db="EMBL/GenBank/DDBJ databases">
        <title>complete genome sequencing of Ornithinimicrobium sp. H23M54.</title>
        <authorList>
            <person name="Bae J.-W."/>
            <person name="Lee S.-Y."/>
        </authorList>
    </citation>
    <scope>NUCLEOTIDE SEQUENCE [LARGE SCALE GENOMIC DNA]</scope>
    <source>
        <strain evidence="3 4">H23M54</strain>
    </source>
</reference>
<feature type="domain" description="SseB protein N-terminal" evidence="2">
    <location>
        <begin position="82"/>
        <end position="190"/>
    </location>
</feature>
<keyword evidence="4" id="KW-1185">Reference proteome</keyword>
<dbReference type="EMBL" id="CP041616">
    <property type="protein sequence ID" value="QDO88953.1"/>
    <property type="molecule type" value="Genomic_DNA"/>
</dbReference>
<feature type="compositionally biased region" description="Basic and acidic residues" evidence="1">
    <location>
        <begin position="7"/>
        <end position="21"/>
    </location>
</feature>
<dbReference type="Proteomes" id="UP000315395">
    <property type="component" value="Chromosome"/>
</dbReference>
<proteinExistence type="predicted"/>
<sequence>MSDGAAAEERIRRRFSGHDPEAGTDTGGTPWAGRQLTSTGFDGDTGTADAQLLELLTARQGGPHGGQGGLGANDDVEAAFDADTALVELVARARLLVPVVAVAGETTEVNGLVSDASSDMAAVTLLAPDGQKALPAFTSLATLADWDASARPVPVAAQRAAQAAVQEGCHEIVLDVGAPSYAILRGSMVWSLAMGQAWVPPHRDPQVRSGVEAAVADEPDVRAVTLAGAPGGALRLDLMLRPGLTPEGLQQLAQRVGERIALDGEIRARIDALAFNISAG</sequence>
<evidence type="ECO:0000256" key="1">
    <source>
        <dbReference type="SAM" id="MobiDB-lite"/>
    </source>
</evidence>
<dbReference type="Pfam" id="PF07179">
    <property type="entry name" value="SseB"/>
    <property type="match status" value="1"/>
</dbReference>
<evidence type="ECO:0000313" key="3">
    <source>
        <dbReference type="EMBL" id="QDO88953.1"/>
    </source>
</evidence>
<feature type="region of interest" description="Disordered" evidence="1">
    <location>
        <begin position="1"/>
        <end position="44"/>
    </location>
</feature>
<protein>
    <submittedName>
        <fullName evidence="3">SseB family protein</fullName>
    </submittedName>
</protein>
<dbReference type="AlphaFoldDB" id="A0A516GBQ1"/>
<dbReference type="InterPro" id="IPR009839">
    <property type="entry name" value="SseB_N"/>
</dbReference>